<accession>A0A2S7WJJ2</accession>
<protein>
    <recommendedName>
        <fullName evidence="2">NusG-like N-terminal domain-containing protein</fullName>
    </recommendedName>
</protein>
<dbReference type="GO" id="GO:0006354">
    <property type="term" value="P:DNA-templated transcription elongation"/>
    <property type="evidence" value="ECO:0007669"/>
    <property type="project" value="InterPro"/>
</dbReference>
<keyword evidence="4" id="KW-1185">Reference proteome</keyword>
<evidence type="ECO:0000256" key="1">
    <source>
        <dbReference type="ARBA" id="ARBA00023163"/>
    </source>
</evidence>
<gene>
    <name evidence="3" type="ORF">BTO18_00490</name>
</gene>
<dbReference type="Pfam" id="PF02357">
    <property type="entry name" value="NusG"/>
    <property type="match status" value="1"/>
</dbReference>
<dbReference type="RefSeq" id="WP_105014333.1">
    <property type="nucleotide sequence ID" value="NZ_MSCN01000001.1"/>
</dbReference>
<dbReference type="AlphaFoldDB" id="A0A2S7WJJ2"/>
<proteinExistence type="predicted"/>
<comment type="caution">
    <text evidence="3">The sequence shown here is derived from an EMBL/GenBank/DDBJ whole genome shotgun (WGS) entry which is preliminary data.</text>
</comment>
<dbReference type="SUPFAM" id="SSF82679">
    <property type="entry name" value="N-utilization substance G protein NusG, N-terminal domain"/>
    <property type="match status" value="1"/>
</dbReference>
<reference evidence="3 4" key="1">
    <citation type="submission" date="2016-12" db="EMBL/GenBank/DDBJ databases">
        <title>Trade-off between light-utilization and light-protection in marine flavobacteria.</title>
        <authorList>
            <person name="Kumagai Y."/>
            <person name="Yoshizawa S."/>
            <person name="Kogure K."/>
            <person name="Iwasaki W."/>
        </authorList>
    </citation>
    <scope>NUCLEOTIDE SEQUENCE [LARGE SCALE GENOMIC DNA]</scope>
    <source>
        <strain evidence="3 4">NBRC 108759</strain>
    </source>
</reference>
<dbReference type="OrthoDB" id="9796143at2"/>
<feature type="domain" description="NusG-like N-terminal" evidence="2">
    <location>
        <begin position="4"/>
        <end position="96"/>
    </location>
</feature>
<dbReference type="Gene3D" id="3.30.70.940">
    <property type="entry name" value="NusG, N-terminal domain"/>
    <property type="match status" value="1"/>
</dbReference>
<dbReference type="CDD" id="cd09895">
    <property type="entry name" value="NGN_SP_UpxY"/>
    <property type="match status" value="1"/>
</dbReference>
<evidence type="ECO:0000313" key="4">
    <source>
        <dbReference type="Proteomes" id="UP000238882"/>
    </source>
</evidence>
<name>A0A2S7WJJ2_9FLAO</name>
<sequence length="152" mass="17361">MNTKNWFVLHTKPRNELKVTERLSAIGIEVYAPTRLEVRQWSDRSKKVEVPLLPSMVLVHLDEQDTSKVFQVTGVVRYLFEQGKRACISNDEVLAMKCYLENKFNIEVKNLSEGDIINVPLLNQDAKILKLQGKKCMARLQSLGAVVSFQLS</sequence>
<keyword evidence="1" id="KW-0804">Transcription</keyword>
<dbReference type="InterPro" id="IPR036735">
    <property type="entry name" value="NGN_dom_sf"/>
</dbReference>
<evidence type="ECO:0000259" key="2">
    <source>
        <dbReference type="Pfam" id="PF02357"/>
    </source>
</evidence>
<organism evidence="3 4">
    <name type="scientific">Polaribacter porphyrae</name>
    <dbReference type="NCBI Taxonomy" id="1137780"/>
    <lineage>
        <taxon>Bacteria</taxon>
        <taxon>Pseudomonadati</taxon>
        <taxon>Bacteroidota</taxon>
        <taxon>Flavobacteriia</taxon>
        <taxon>Flavobacteriales</taxon>
        <taxon>Flavobacteriaceae</taxon>
    </lineage>
</organism>
<dbReference type="InterPro" id="IPR006645">
    <property type="entry name" value="NGN-like_dom"/>
</dbReference>
<evidence type="ECO:0000313" key="3">
    <source>
        <dbReference type="EMBL" id="PQJ77753.1"/>
    </source>
</evidence>
<dbReference type="EMBL" id="MSCN01000001">
    <property type="protein sequence ID" value="PQJ77753.1"/>
    <property type="molecule type" value="Genomic_DNA"/>
</dbReference>
<dbReference type="Proteomes" id="UP000238882">
    <property type="component" value="Unassembled WGS sequence"/>
</dbReference>